<protein>
    <submittedName>
        <fullName evidence="2">Uncharacterized protein</fullName>
    </submittedName>
</protein>
<proteinExistence type="predicted"/>
<accession>A0ABU7E2B0</accession>
<dbReference type="EMBL" id="JAHUTJ010043098">
    <property type="protein sequence ID" value="MED6281432.1"/>
    <property type="molecule type" value="Genomic_DNA"/>
</dbReference>
<sequence>MSQLYSNSHCQEHTGLRVPSSQTTTGGAEHTIHVSGAEQQQKATVLLVCLRRGQTATCDQRIHASPERTGKTPLPQTTFSLFASAGRYVLH</sequence>
<evidence type="ECO:0000313" key="2">
    <source>
        <dbReference type="EMBL" id="MED6281432.1"/>
    </source>
</evidence>
<reference evidence="2 3" key="1">
    <citation type="submission" date="2021-06" db="EMBL/GenBank/DDBJ databases">
        <authorList>
            <person name="Palmer J.M."/>
        </authorList>
    </citation>
    <scope>NUCLEOTIDE SEQUENCE [LARGE SCALE GENOMIC DNA]</scope>
    <source>
        <strain evidence="2 3">CL_MEX2019</strain>
        <tissue evidence="2">Muscle</tissue>
    </source>
</reference>
<organism evidence="2 3">
    <name type="scientific">Characodon lateralis</name>
    <dbReference type="NCBI Taxonomy" id="208331"/>
    <lineage>
        <taxon>Eukaryota</taxon>
        <taxon>Metazoa</taxon>
        <taxon>Chordata</taxon>
        <taxon>Craniata</taxon>
        <taxon>Vertebrata</taxon>
        <taxon>Euteleostomi</taxon>
        <taxon>Actinopterygii</taxon>
        <taxon>Neopterygii</taxon>
        <taxon>Teleostei</taxon>
        <taxon>Neoteleostei</taxon>
        <taxon>Acanthomorphata</taxon>
        <taxon>Ovalentaria</taxon>
        <taxon>Atherinomorphae</taxon>
        <taxon>Cyprinodontiformes</taxon>
        <taxon>Goodeidae</taxon>
        <taxon>Characodon</taxon>
    </lineage>
</organism>
<name>A0ABU7E2B0_9TELE</name>
<dbReference type="Proteomes" id="UP001352852">
    <property type="component" value="Unassembled WGS sequence"/>
</dbReference>
<evidence type="ECO:0000313" key="3">
    <source>
        <dbReference type="Proteomes" id="UP001352852"/>
    </source>
</evidence>
<keyword evidence="3" id="KW-1185">Reference proteome</keyword>
<evidence type="ECO:0000256" key="1">
    <source>
        <dbReference type="SAM" id="MobiDB-lite"/>
    </source>
</evidence>
<comment type="caution">
    <text evidence="2">The sequence shown here is derived from an EMBL/GenBank/DDBJ whole genome shotgun (WGS) entry which is preliminary data.</text>
</comment>
<gene>
    <name evidence="2" type="ORF">CHARACLAT_021538</name>
</gene>
<feature type="region of interest" description="Disordered" evidence="1">
    <location>
        <begin position="1"/>
        <end position="29"/>
    </location>
</feature>